<evidence type="ECO:0000256" key="6">
    <source>
        <dbReference type="ARBA" id="ARBA00023002"/>
    </source>
</evidence>
<keyword evidence="13" id="KW-1185">Reference proteome</keyword>
<dbReference type="Pfam" id="PF03150">
    <property type="entry name" value="CCP_MauG"/>
    <property type="match status" value="1"/>
</dbReference>
<dbReference type="EMBL" id="RQET01000004">
    <property type="protein sequence ID" value="TGK12011.1"/>
    <property type="molecule type" value="Genomic_DNA"/>
</dbReference>
<name>A0A4R9GI04_9LEPT</name>
<dbReference type="GO" id="GO:0046872">
    <property type="term" value="F:metal ion binding"/>
    <property type="evidence" value="ECO:0007669"/>
    <property type="project" value="UniProtKB-KW"/>
</dbReference>
<evidence type="ECO:0000256" key="5">
    <source>
        <dbReference type="ARBA" id="ARBA00022764"/>
    </source>
</evidence>
<feature type="binding site" description="axial binding residue" evidence="9">
    <location>
        <position position="87"/>
    </location>
    <ligand>
        <name>heme c</name>
        <dbReference type="ChEBI" id="CHEBI:61717"/>
        <label>1</label>
    </ligand>
    <ligandPart>
        <name>Fe</name>
        <dbReference type="ChEBI" id="CHEBI:18248"/>
    </ligandPart>
</feature>
<reference evidence="12" key="1">
    <citation type="journal article" date="2019" name="PLoS Negl. Trop. Dis.">
        <title>Revisiting the worldwide diversity of Leptospira species in the environment.</title>
        <authorList>
            <person name="Vincent A.T."/>
            <person name="Schiettekatte O."/>
            <person name="Bourhy P."/>
            <person name="Veyrier F.J."/>
            <person name="Picardeau M."/>
        </authorList>
    </citation>
    <scope>NUCLEOTIDE SEQUENCE [LARGE SCALE GENOMIC DNA]</scope>
    <source>
        <strain evidence="12">SSW15</strain>
    </source>
</reference>
<evidence type="ECO:0000259" key="11">
    <source>
        <dbReference type="PROSITE" id="PS51007"/>
    </source>
</evidence>
<evidence type="ECO:0000313" key="12">
    <source>
        <dbReference type="EMBL" id="TGK12011.1"/>
    </source>
</evidence>
<dbReference type="PROSITE" id="PS51257">
    <property type="entry name" value="PROKAR_LIPOPROTEIN"/>
    <property type="match status" value="1"/>
</dbReference>
<evidence type="ECO:0000256" key="2">
    <source>
        <dbReference type="ARBA" id="ARBA00022617"/>
    </source>
</evidence>
<keyword evidence="6" id="KW-0560">Oxidoreductase</keyword>
<feature type="binding site" description="axial binding residue" evidence="9">
    <location>
        <position position="236"/>
    </location>
    <ligand>
        <name>heme c</name>
        <dbReference type="ChEBI" id="CHEBI:61717"/>
        <label>2</label>
    </ligand>
    <ligandPart>
        <name>Fe</name>
        <dbReference type="ChEBI" id="CHEBI:18248"/>
    </ligandPart>
</feature>
<feature type="binding site" description="covalent" evidence="8">
    <location>
        <position position="235"/>
    </location>
    <ligand>
        <name>heme c</name>
        <dbReference type="ChEBI" id="CHEBI:61717"/>
        <label>2</label>
    </ligand>
</feature>
<keyword evidence="4" id="KW-0732">Signal</keyword>
<evidence type="ECO:0000256" key="9">
    <source>
        <dbReference type="PIRSR" id="PIRSR000294-2"/>
    </source>
</evidence>
<dbReference type="InterPro" id="IPR051395">
    <property type="entry name" value="Cytochrome_c_Peroxidase/MauG"/>
</dbReference>
<comment type="caution">
    <text evidence="12">The sequence shown here is derived from an EMBL/GenBank/DDBJ whole genome shotgun (WGS) entry which is preliminary data.</text>
</comment>
<dbReference type="AlphaFoldDB" id="A0A4R9GI04"/>
<feature type="binding site" description="covalent" evidence="8">
    <location>
        <position position="232"/>
    </location>
    <ligand>
        <name>heme c</name>
        <dbReference type="ChEBI" id="CHEBI:61717"/>
        <label>2</label>
    </ligand>
</feature>
<dbReference type="InterPro" id="IPR009056">
    <property type="entry name" value="Cyt_c-like_dom"/>
</dbReference>
<evidence type="ECO:0000256" key="3">
    <source>
        <dbReference type="ARBA" id="ARBA00022723"/>
    </source>
</evidence>
<keyword evidence="3 9" id="KW-0479">Metal-binding</keyword>
<accession>A0A4R9GI04</accession>
<keyword evidence="2 8" id="KW-0349">Heme</keyword>
<comment type="PTM">
    <text evidence="8">Binds 2 heme groups per subunit.</text>
</comment>
<organism evidence="12 13">
    <name type="scientific">Leptospira fletcheri</name>
    <dbReference type="NCBI Taxonomy" id="2484981"/>
    <lineage>
        <taxon>Bacteria</taxon>
        <taxon>Pseudomonadati</taxon>
        <taxon>Spirochaetota</taxon>
        <taxon>Spirochaetia</taxon>
        <taxon>Leptospirales</taxon>
        <taxon>Leptospiraceae</taxon>
        <taxon>Leptospira</taxon>
    </lineage>
</organism>
<feature type="domain" description="Cytochrome c" evidence="11">
    <location>
        <begin position="216"/>
        <end position="372"/>
    </location>
</feature>
<feature type="binding site" description="covalent" evidence="8">
    <location>
        <position position="86"/>
    </location>
    <ligand>
        <name>heme c</name>
        <dbReference type="ChEBI" id="CHEBI:61717"/>
        <label>1</label>
    </ligand>
</feature>
<dbReference type="InterPro" id="IPR004852">
    <property type="entry name" value="Di-haem_cyt_c_peroxidsae"/>
</dbReference>
<dbReference type="PIRSF" id="PIRSF000294">
    <property type="entry name" value="Cytochrome-c_peroxidase"/>
    <property type="match status" value="1"/>
</dbReference>
<feature type="region of interest" description="Disordered" evidence="10">
    <location>
        <begin position="379"/>
        <end position="407"/>
    </location>
</feature>
<dbReference type="Proteomes" id="UP000298458">
    <property type="component" value="Unassembled WGS sequence"/>
</dbReference>
<dbReference type="SUPFAM" id="SSF46626">
    <property type="entry name" value="Cytochrome c"/>
    <property type="match status" value="2"/>
</dbReference>
<comment type="cofactor">
    <cofactor evidence="8">
        <name>heme</name>
        <dbReference type="ChEBI" id="CHEBI:30413"/>
    </cofactor>
    <text evidence="8">Binds 2 heme groups.</text>
</comment>
<dbReference type="InterPro" id="IPR026259">
    <property type="entry name" value="MauG/Cytc_peroxidase"/>
</dbReference>
<evidence type="ECO:0000256" key="8">
    <source>
        <dbReference type="PIRSR" id="PIRSR000294-1"/>
    </source>
</evidence>
<evidence type="ECO:0000256" key="4">
    <source>
        <dbReference type="ARBA" id="ARBA00022729"/>
    </source>
</evidence>
<dbReference type="Gene3D" id="1.10.760.10">
    <property type="entry name" value="Cytochrome c-like domain"/>
    <property type="match status" value="2"/>
</dbReference>
<dbReference type="OrthoDB" id="9772811at2"/>
<evidence type="ECO:0000256" key="1">
    <source>
        <dbReference type="ARBA" id="ARBA00004418"/>
    </source>
</evidence>
<evidence type="ECO:0000256" key="7">
    <source>
        <dbReference type="ARBA" id="ARBA00023004"/>
    </source>
</evidence>
<feature type="compositionally biased region" description="Basic and acidic residues" evidence="10">
    <location>
        <begin position="395"/>
        <end position="407"/>
    </location>
</feature>
<dbReference type="PANTHER" id="PTHR30600">
    <property type="entry name" value="CYTOCHROME C PEROXIDASE-RELATED"/>
    <property type="match status" value="1"/>
</dbReference>
<keyword evidence="5" id="KW-0574">Periplasm</keyword>
<evidence type="ECO:0000313" key="13">
    <source>
        <dbReference type="Proteomes" id="UP000298458"/>
    </source>
</evidence>
<dbReference type="PROSITE" id="PS51007">
    <property type="entry name" value="CYTC"/>
    <property type="match status" value="1"/>
</dbReference>
<comment type="subcellular location">
    <subcellularLocation>
        <location evidence="1">Periplasm</location>
    </subcellularLocation>
</comment>
<keyword evidence="7 9" id="KW-0408">Iron</keyword>
<feature type="binding site" description="covalent" evidence="8">
    <location>
        <position position="83"/>
    </location>
    <ligand>
        <name>heme c</name>
        <dbReference type="ChEBI" id="CHEBI:61717"/>
        <label>1</label>
    </ligand>
</feature>
<protein>
    <submittedName>
        <fullName evidence="12">Cytochrome-c peroxidase</fullName>
    </submittedName>
</protein>
<evidence type="ECO:0000256" key="10">
    <source>
        <dbReference type="SAM" id="MobiDB-lite"/>
    </source>
</evidence>
<proteinExistence type="predicted"/>
<dbReference type="GO" id="GO:0042597">
    <property type="term" value="C:periplasmic space"/>
    <property type="evidence" value="ECO:0007669"/>
    <property type="project" value="UniProtKB-SubCell"/>
</dbReference>
<dbReference type="InterPro" id="IPR036909">
    <property type="entry name" value="Cyt_c-like_dom_sf"/>
</dbReference>
<sequence length="407" mass="45093">MSEIFRGLLFAGVFPLGIVLGSCSKWKVLAEAGGFCGNYDYGLAETVSSPKHPPDVCVTKETVTLGRHLFYEKDLSKNRNQSCASCHKQSLGFSDGLPRSIGSTGKVHPRNSLSISNPGYFSPYTWANQNLNRLDNQTLIPFFSENTRTTIEELAISGKEHVIAARLRENPKYPGMFREAFGEEAIDVIHIARAIAAFEVTMISLRSPFDRKALSEAAERGKKIFESDAAGCYRCHGGPYFNSDEKGNIPFANIGLYNVENKGDYPDHDLHGPIAALQTQGIYAITRKSSDRGKFKTPSLRNVAVSAPYMHDGSVSTLREVLDLFDSGGRNIRHGVFFGDGRKNPNKDPRIRPLGLAEAQKSDLLEFLRSLTDDCFLTDPSLSDPEEMPPTQPKHCNESIEKNLNRR</sequence>
<dbReference type="GO" id="GO:0020037">
    <property type="term" value="F:heme binding"/>
    <property type="evidence" value="ECO:0007669"/>
    <property type="project" value="InterPro"/>
</dbReference>
<gene>
    <name evidence="12" type="ORF">EHO60_06990</name>
</gene>
<keyword evidence="12" id="KW-0575">Peroxidase</keyword>
<dbReference type="GO" id="GO:0004130">
    <property type="term" value="F:cytochrome-c peroxidase activity"/>
    <property type="evidence" value="ECO:0007669"/>
    <property type="project" value="TreeGrafter"/>
</dbReference>
<dbReference type="GO" id="GO:0009055">
    <property type="term" value="F:electron transfer activity"/>
    <property type="evidence" value="ECO:0007669"/>
    <property type="project" value="InterPro"/>
</dbReference>
<dbReference type="PANTHER" id="PTHR30600:SF14">
    <property type="entry name" value="CYTOCHROME C PEROXIDASE"/>
    <property type="match status" value="1"/>
</dbReference>